<name>A0A0A9CD97_ARUDO</name>
<proteinExistence type="predicted"/>
<reference evidence="1" key="2">
    <citation type="journal article" date="2015" name="Data Brief">
        <title>Shoot transcriptome of the giant reed, Arundo donax.</title>
        <authorList>
            <person name="Barrero R.A."/>
            <person name="Guerrero F.D."/>
            <person name="Moolhuijzen P."/>
            <person name="Goolsby J.A."/>
            <person name="Tidwell J."/>
            <person name="Bellgard S.E."/>
            <person name="Bellgard M.I."/>
        </authorList>
    </citation>
    <scope>NUCLEOTIDE SEQUENCE</scope>
    <source>
        <tissue evidence="1">Shoot tissue taken approximately 20 cm above the soil surface</tissue>
    </source>
</reference>
<dbReference type="EMBL" id="GBRH01223606">
    <property type="protein sequence ID" value="JAD74289.1"/>
    <property type="molecule type" value="Transcribed_RNA"/>
</dbReference>
<evidence type="ECO:0000313" key="1">
    <source>
        <dbReference type="EMBL" id="JAD74289.1"/>
    </source>
</evidence>
<protein>
    <submittedName>
        <fullName evidence="1">Uncharacterized protein</fullName>
    </submittedName>
</protein>
<sequence length="31" mass="3748">MLLLVSFLFLGITYFLDFFKLRYPCCLAGWR</sequence>
<reference evidence="1" key="1">
    <citation type="submission" date="2014-09" db="EMBL/GenBank/DDBJ databases">
        <authorList>
            <person name="Magalhaes I.L.F."/>
            <person name="Oliveira U."/>
            <person name="Santos F.R."/>
            <person name="Vidigal T.H.D.A."/>
            <person name="Brescovit A.D."/>
            <person name="Santos A.J."/>
        </authorList>
    </citation>
    <scope>NUCLEOTIDE SEQUENCE</scope>
    <source>
        <tissue evidence="1">Shoot tissue taken approximately 20 cm above the soil surface</tissue>
    </source>
</reference>
<accession>A0A0A9CD97</accession>
<dbReference type="AlphaFoldDB" id="A0A0A9CD97"/>
<organism evidence="1">
    <name type="scientific">Arundo donax</name>
    <name type="common">Giant reed</name>
    <name type="synonym">Donax arundinaceus</name>
    <dbReference type="NCBI Taxonomy" id="35708"/>
    <lineage>
        <taxon>Eukaryota</taxon>
        <taxon>Viridiplantae</taxon>
        <taxon>Streptophyta</taxon>
        <taxon>Embryophyta</taxon>
        <taxon>Tracheophyta</taxon>
        <taxon>Spermatophyta</taxon>
        <taxon>Magnoliopsida</taxon>
        <taxon>Liliopsida</taxon>
        <taxon>Poales</taxon>
        <taxon>Poaceae</taxon>
        <taxon>PACMAD clade</taxon>
        <taxon>Arundinoideae</taxon>
        <taxon>Arundineae</taxon>
        <taxon>Arundo</taxon>
    </lineage>
</organism>